<feature type="compositionally biased region" description="Low complexity" evidence="1">
    <location>
        <begin position="65"/>
        <end position="112"/>
    </location>
</feature>
<organism evidence="2 3">
    <name type="scientific">Dreissena polymorpha</name>
    <name type="common">Zebra mussel</name>
    <name type="synonym">Mytilus polymorpha</name>
    <dbReference type="NCBI Taxonomy" id="45954"/>
    <lineage>
        <taxon>Eukaryota</taxon>
        <taxon>Metazoa</taxon>
        <taxon>Spiralia</taxon>
        <taxon>Lophotrochozoa</taxon>
        <taxon>Mollusca</taxon>
        <taxon>Bivalvia</taxon>
        <taxon>Autobranchia</taxon>
        <taxon>Heteroconchia</taxon>
        <taxon>Euheterodonta</taxon>
        <taxon>Imparidentia</taxon>
        <taxon>Neoheterodontei</taxon>
        <taxon>Myida</taxon>
        <taxon>Dreissenoidea</taxon>
        <taxon>Dreissenidae</taxon>
        <taxon>Dreissena</taxon>
    </lineage>
</organism>
<keyword evidence="3" id="KW-1185">Reference proteome</keyword>
<sequence length="143" mass="15288">MAAPASTPPQQEQKYHYRPLEDLETSAFYSLIKDTVTSEPESPDDLPIQTEDEVYYLQPLQTAPATLSLSSTPSTMTAPPSTMTEQTSTMSAPPPTTATTTSFTHATTNSPTHATKSSFTHAKKSSSTLAMKNTSTSTGIPSL</sequence>
<name>A0A9D4EPR1_DREPO</name>
<protein>
    <submittedName>
        <fullName evidence="2">Uncharacterized protein</fullName>
    </submittedName>
</protein>
<evidence type="ECO:0000256" key="1">
    <source>
        <dbReference type="SAM" id="MobiDB-lite"/>
    </source>
</evidence>
<reference evidence="2" key="2">
    <citation type="submission" date="2020-11" db="EMBL/GenBank/DDBJ databases">
        <authorList>
            <person name="McCartney M.A."/>
            <person name="Auch B."/>
            <person name="Kono T."/>
            <person name="Mallez S."/>
            <person name="Becker A."/>
            <person name="Gohl D.M."/>
            <person name="Silverstein K.A.T."/>
            <person name="Koren S."/>
            <person name="Bechman K.B."/>
            <person name="Herman A."/>
            <person name="Abrahante J.E."/>
            <person name="Garbe J."/>
        </authorList>
    </citation>
    <scope>NUCLEOTIDE SEQUENCE</scope>
    <source>
        <strain evidence="2">Duluth1</strain>
        <tissue evidence="2">Whole animal</tissue>
    </source>
</reference>
<dbReference type="EMBL" id="JAIWYP010000008">
    <property type="protein sequence ID" value="KAH3783148.1"/>
    <property type="molecule type" value="Genomic_DNA"/>
</dbReference>
<reference evidence="2" key="1">
    <citation type="journal article" date="2019" name="bioRxiv">
        <title>The Genome of the Zebra Mussel, Dreissena polymorpha: A Resource for Invasive Species Research.</title>
        <authorList>
            <person name="McCartney M.A."/>
            <person name="Auch B."/>
            <person name="Kono T."/>
            <person name="Mallez S."/>
            <person name="Zhang Y."/>
            <person name="Obille A."/>
            <person name="Becker A."/>
            <person name="Abrahante J.E."/>
            <person name="Garbe J."/>
            <person name="Badalamenti J.P."/>
            <person name="Herman A."/>
            <person name="Mangelson H."/>
            <person name="Liachko I."/>
            <person name="Sullivan S."/>
            <person name="Sone E.D."/>
            <person name="Koren S."/>
            <person name="Silverstein K.A.T."/>
            <person name="Beckman K.B."/>
            <person name="Gohl D.M."/>
        </authorList>
    </citation>
    <scope>NUCLEOTIDE SEQUENCE</scope>
    <source>
        <strain evidence="2">Duluth1</strain>
        <tissue evidence="2">Whole animal</tissue>
    </source>
</reference>
<evidence type="ECO:0000313" key="2">
    <source>
        <dbReference type="EMBL" id="KAH3783148.1"/>
    </source>
</evidence>
<comment type="caution">
    <text evidence="2">The sequence shown here is derived from an EMBL/GenBank/DDBJ whole genome shotgun (WGS) entry which is preliminary data.</text>
</comment>
<dbReference type="Proteomes" id="UP000828390">
    <property type="component" value="Unassembled WGS sequence"/>
</dbReference>
<proteinExistence type="predicted"/>
<evidence type="ECO:0000313" key="3">
    <source>
        <dbReference type="Proteomes" id="UP000828390"/>
    </source>
</evidence>
<accession>A0A9D4EPR1</accession>
<feature type="compositionally biased region" description="Polar residues" evidence="1">
    <location>
        <begin position="113"/>
        <end position="143"/>
    </location>
</feature>
<gene>
    <name evidence="2" type="ORF">DPMN_161076</name>
</gene>
<dbReference type="AlphaFoldDB" id="A0A9D4EPR1"/>
<feature type="region of interest" description="Disordered" evidence="1">
    <location>
        <begin position="65"/>
        <end position="143"/>
    </location>
</feature>
<feature type="region of interest" description="Disordered" evidence="1">
    <location>
        <begin position="1"/>
        <end position="21"/>
    </location>
</feature>